<evidence type="ECO:0000313" key="3">
    <source>
        <dbReference type="Proteomes" id="UP000231057"/>
    </source>
</evidence>
<evidence type="ECO:0000259" key="1">
    <source>
        <dbReference type="Pfam" id="PF01521"/>
    </source>
</evidence>
<dbReference type="AlphaFoldDB" id="A0A2D2PZ35"/>
<dbReference type="InterPro" id="IPR000361">
    <property type="entry name" value="ATAP_core_dom"/>
</dbReference>
<dbReference type="RefSeq" id="WP_099797647.1">
    <property type="nucleotide sequence ID" value="NZ_CP018092.1"/>
</dbReference>
<protein>
    <recommendedName>
        <fullName evidence="1">Core domain-containing protein</fullName>
    </recommendedName>
</protein>
<dbReference type="GO" id="GO:0016226">
    <property type="term" value="P:iron-sulfur cluster assembly"/>
    <property type="evidence" value="ECO:0007669"/>
    <property type="project" value="InterPro"/>
</dbReference>
<name>A0A2D2PZ35_PARLV</name>
<gene>
    <name evidence="2" type="ORF">BRW62_00665</name>
</gene>
<dbReference type="GO" id="GO:0005506">
    <property type="term" value="F:iron ion binding"/>
    <property type="evidence" value="ECO:0007669"/>
    <property type="project" value="TreeGrafter"/>
</dbReference>
<dbReference type="OrthoDB" id="9801228at2"/>
<dbReference type="Proteomes" id="UP000231057">
    <property type="component" value="Chromosome"/>
</dbReference>
<sequence>MVELTTAAVQELERLQAHQGKQQAGSVFRICVEPSTCGDWSYHLALVREPEATDVVTQSQGWTIALAAQHVPLLKGLRVDYVEDLMGGAFRFHNPNAAQTCGCGMAFSLPKEG</sequence>
<evidence type="ECO:0000313" key="2">
    <source>
        <dbReference type="EMBL" id="ATS17503.1"/>
    </source>
</evidence>
<accession>A0A2D2PZ35</accession>
<dbReference type="Gene3D" id="2.60.300.12">
    <property type="entry name" value="HesB-like domain"/>
    <property type="match status" value="1"/>
</dbReference>
<keyword evidence="3" id="KW-1185">Reference proteome</keyword>
<dbReference type="NCBIfam" id="TIGR00049">
    <property type="entry name" value="iron-sulfur cluster assembly accessory protein"/>
    <property type="match status" value="1"/>
</dbReference>
<feature type="domain" description="Core" evidence="1">
    <location>
        <begin position="2"/>
        <end position="104"/>
    </location>
</feature>
<dbReference type="GO" id="GO:0051537">
    <property type="term" value="F:2 iron, 2 sulfur cluster binding"/>
    <property type="evidence" value="ECO:0007669"/>
    <property type="project" value="TreeGrafter"/>
</dbReference>
<dbReference type="EMBL" id="CP018092">
    <property type="protein sequence ID" value="ATS17503.1"/>
    <property type="molecule type" value="Genomic_DNA"/>
</dbReference>
<dbReference type="InterPro" id="IPR016092">
    <property type="entry name" value="ATAP"/>
</dbReference>
<dbReference type="KEGG" id="slw:BRW62_00665"/>
<reference evidence="3" key="2">
    <citation type="journal article" date="2022" name="Front. Microbiol.">
        <title>Comparative Genomic Analysis Revealed Distinct Molecular Components and Organization of CO2-Concentrating Mechanism in Thermophilic Cyanobacteria.</title>
        <authorList>
            <person name="Tang J."/>
            <person name="Zhou H."/>
            <person name="Yao D."/>
            <person name="Riaz S."/>
            <person name="You D."/>
            <person name="Klepacz-Smolka A."/>
            <person name="Daroch M."/>
        </authorList>
    </citation>
    <scope>NUCLEOTIDE SEQUENCE [LARGE SCALE GENOMIC DNA]</scope>
    <source>
        <strain evidence="3">PCC 6715</strain>
    </source>
</reference>
<dbReference type="PANTHER" id="PTHR43011:SF1">
    <property type="entry name" value="IRON-SULFUR CLUSTER ASSEMBLY 2 HOMOLOG, MITOCHONDRIAL"/>
    <property type="match status" value="1"/>
</dbReference>
<reference evidence="2 3" key="1">
    <citation type="submission" date="2016-11" db="EMBL/GenBank/DDBJ databases">
        <title>Complete genome sequence of thermophilic cyanobacteria strain Synechococcus sp. PCC6715.</title>
        <authorList>
            <person name="Tang J."/>
            <person name="Daroch M."/>
            <person name="Liang Y."/>
            <person name="Jiang D."/>
            <person name="Shah M."/>
        </authorList>
    </citation>
    <scope>NUCLEOTIDE SEQUENCE [LARGE SCALE GENOMIC DNA]</scope>
    <source>
        <strain evidence="2 3">PCC 6715</strain>
    </source>
</reference>
<proteinExistence type="predicted"/>
<organism evidence="2 3">
    <name type="scientific">Parathermosynechococcus lividus PCC 6715</name>
    <dbReference type="NCBI Taxonomy" id="1917166"/>
    <lineage>
        <taxon>Bacteria</taxon>
        <taxon>Bacillati</taxon>
        <taxon>Cyanobacteriota</taxon>
        <taxon>Cyanophyceae</taxon>
        <taxon>Acaryochloridales</taxon>
        <taxon>Thermosynechococcaceae</taxon>
        <taxon>Parathermosynechococcus</taxon>
    </lineage>
</organism>
<dbReference type="GO" id="GO:0051539">
    <property type="term" value="F:4 iron, 4 sulfur cluster binding"/>
    <property type="evidence" value="ECO:0007669"/>
    <property type="project" value="TreeGrafter"/>
</dbReference>
<dbReference type="SUPFAM" id="SSF89360">
    <property type="entry name" value="HesB-like domain"/>
    <property type="match status" value="1"/>
</dbReference>
<dbReference type="Pfam" id="PF01521">
    <property type="entry name" value="Fe-S_biosyn"/>
    <property type="match status" value="1"/>
</dbReference>
<dbReference type="InterPro" id="IPR035903">
    <property type="entry name" value="HesB-like_dom_sf"/>
</dbReference>
<dbReference type="PANTHER" id="PTHR43011">
    <property type="entry name" value="IRON-SULFUR CLUSTER ASSEMBLY 2 HOMOLOG, MITOCHONDRIAL"/>
    <property type="match status" value="1"/>
</dbReference>